<dbReference type="GeneID" id="18821359"/>
<sequence>MSLKEDLSSSKLERPNFPIWAVHLDPPQPTTPSLTPEKRYTEQRHRQYLVLQAETKKN</sequence>
<feature type="region of interest" description="Disordered" evidence="1">
    <location>
        <begin position="20"/>
        <end position="40"/>
    </location>
</feature>
<name>F8PBV6_SERL9</name>
<organism>
    <name type="scientific">Serpula lacrymans var. lacrymans (strain S7.9)</name>
    <name type="common">Dry rot fungus</name>
    <dbReference type="NCBI Taxonomy" id="578457"/>
    <lineage>
        <taxon>Eukaryota</taxon>
        <taxon>Fungi</taxon>
        <taxon>Dikarya</taxon>
        <taxon>Basidiomycota</taxon>
        <taxon>Agaricomycotina</taxon>
        <taxon>Agaricomycetes</taxon>
        <taxon>Agaricomycetidae</taxon>
        <taxon>Boletales</taxon>
        <taxon>Coniophorineae</taxon>
        <taxon>Serpulaceae</taxon>
        <taxon>Serpula</taxon>
    </lineage>
</organism>
<evidence type="ECO:0000313" key="2">
    <source>
        <dbReference type="EMBL" id="EGO19159.1"/>
    </source>
</evidence>
<accession>F8PBV6</accession>
<proteinExistence type="predicted"/>
<dbReference type="KEGG" id="sla:SERLADRAFT_479499"/>
<dbReference type="Proteomes" id="UP000008064">
    <property type="component" value="Unassembled WGS sequence"/>
</dbReference>
<evidence type="ECO:0000256" key="1">
    <source>
        <dbReference type="SAM" id="MobiDB-lite"/>
    </source>
</evidence>
<dbReference type="EMBL" id="GL945444">
    <property type="protein sequence ID" value="EGO19159.1"/>
    <property type="molecule type" value="Genomic_DNA"/>
</dbReference>
<gene>
    <name evidence="2" type="ORF">SERLADRAFT_479499</name>
</gene>
<dbReference type="AlphaFoldDB" id="F8PBV6"/>
<dbReference type="RefSeq" id="XP_007323880.1">
    <property type="nucleotide sequence ID" value="XM_007323818.1"/>
</dbReference>
<dbReference type="HOGENOM" id="CLU_2980495_0_0_1"/>
<reference evidence="2" key="1">
    <citation type="submission" date="2011-04" db="EMBL/GenBank/DDBJ databases">
        <title>Evolution of plant cell wall degrading machinery underlies the functional diversity of forest fungi.</title>
        <authorList>
            <consortium name="US DOE Joint Genome Institute (JGI-PGF)"/>
            <person name="Eastwood D.C."/>
            <person name="Floudas D."/>
            <person name="Binder M."/>
            <person name="Majcherczyk A."/>
            <person name="Schneider P."/>
            <person name="Aerts A."/>
            <person name="Asiegbu F.O."/>
            <person name="Baker S.E."/>
            <person name="Barry K."/>
            <person name="Bendiksby M."/>
            <person name="Blumentritt M."/>
            <person name="Coutinho P.M."/>
            <person name="Cullen D."/>
            <person name="Cullen D."/>
            <person name="Gathman A."/>
            <person name="Goodell B."/>
            <person name="Henrissat B."/>
            <person name="Ihrmark K."/>
            <person name="Kauserud H."/>
            <person name="Kohler A."/>
            <person name="LaButti K."/>
            <person name="Lapidus A."/>
            <person name="Lavin J.L."/>
            <person name="Lee Y.-H."/>
            <person name="Lindquist E."/>
            <person name="Lilly W."/>
            <person name="Lucas S."/>
            <person name="Morin E."/>
            <person name="Murat C."/>
            <person name="Oguiza J.A."/>
            <person name="Park J."/>
            <person name="Pisabarro A.G."/>
            <person name="Riley R."/>
            <person name="Rosling A."/>
            <person name="Salamov A."/>
            <person name="Schmidt O."/>
            <person name="Schmutz J."/>
            <person name="Skrede I."/>
            <person name="Stenlid J."/>
            <person name="Wiebenga A."/>
            <person name="Xie X."/>
            <person name="Kues U."/>
            <person name="Hibbett D.S."/>
            <person name="Hoffmeister D."/>
            <person name="Hogberg N."/>
            <person name="Martin F."/>
            <person name="Grigoriev I.V."/>
            <person name="Watkinson S.C."/>
        </authorList>
    </citation>
    <scope>NUCLEOTIDE SEQUENCE</scope>
    <source>
        <strain evidence="2">S7.9</strain>
    </source>
</reference>
<protein>
    <submittedName>
        <fullName evidence="2">Uncharacterized protein</fullName>
    </submittedName>
</protein>